<dbReference type="InterPro" id="IPR050300">
    <property type="entry name" value="GDXG_lipolytic_enzyme"/>
</dbReference>
<evidence type="ECO:0000313" key="3">
    <source>
        <dbReference type="EMBL" id="KIC56430.1"/>
    </source>
</evidence>
<dbReference type="Gene3D" id="3.40.50.1820">
    <property type="entry name" value="alpha/beta hydrolase"/>
    <property type="match status" value="1"/>
</dbReference>
<gene>
    <name evidence="3" type="ORF">RM52_12860</name>
</gene>
<reference evidence="3 4" key="1">
    <citation type="submission" date="2014-12" db="EMBL/GenBank/DDBJ databases">
        <title>Genome sequencing of Microbacterium hominis TPW29.</title>
        <authorList>
            <person name="Tan P.W."/>
            <person name="Chan K.-G."/>
        </authorList>
    </citation>
    <scope>NUCLEOTIDE SEQUENCE [LARGE SCALE GENOMIC DNA]</scope>
    <source>
        <strain evidence="3 4">TPW29</strain>
    </source>
</reference>
<dbReference type="SUPFAM" id="SSF53474">
    <property type="entry name" value="alpha/beta-Hydrolases"/>
    <property type="match status" value="1"/>
</dbReference>
<keyword evidence="1" id="KW-0378">Hydrolase</keyword>
<dbReference type="InterPro" id="IPR013094">
    <property type="entry name" value="AB_hydrolase_3"/>
</dbReference>
<dbReference type="InterPro" id="IPR029058">
    <property type="entry name" value="AB_hydrolase_fold"/>
</dbReference>
<sequence length="319" mass="33663">MSSTARPPLDPGVARAFDELDDIVVSITADDVPRLRRNAAPATEAELTAHGAFVRTLHTVGVGSSAVPVVVSVPVEACRPVPVLLHLHGGGLVSGDADSEMPALIALADRLGCAVVSVEYRLAPEHPYPAALEDAMAALRWVSGPEAPAALDRERIVVTGVSAGAGLAAALALYSRDHGGPRPLGLLLQAPMLDHRSSSPSAKQMAGHGSWDRAANEVAWAAYLGDDDRDAPVSPYASAALAADLSDLPPMFIDVGSAETFRDECVAFADAIWRAGGDAELHVWPGGTHAFDLMAPWLPISRDARRARRAWLRRILRRA</sequence>
<feature type="domain" description="Alpha/beta hydrolase fold-3" evidence="2">
    <location>
        <begin position="84"/>
        <end position="291"/>
    </location>
</feature>
<dbReference type="Proteomes" id="UP000031202">
    <property type="component" value="Unassembled WGS sequence"/>
</dbReference>
<comment type="caution">
    <text evidence="3">The sequence shown here is derived from an EMBL/GenBank/DDBJ whole genome shotgun (WGS) entry which is preliminary data.</text>
</comment>
<accession>A0A0B4CWG6</accession>
<dbReference type="AlphaFoldDB" id="A0A0B4CWG6"/>
<dbReference type="RefSeq" id="WP_039416695.1">
    <property type="nucleotide sequence ID" value="NZ_JWSZ01000018.1"/>
</dbReference>
<organism evidence="3 4">
    <name type="scientific">Microbacterium hominis</name>
    <dbReference type="NCBI Taxonomy" id="162426"/>
    <lineage>
        <taxon>Bacteria</taxon>
        <taxon>Bacillati</taxon>
        <taxon>Actinomycetota</taxon>
        <taxon>Actinomycetes</taxon>
        <taxon>Micrococcales</taxon>
        <taxon>Microbacteriaceae</taxon>
        <taxon>Microbacterium</taxon>
    </lineage>
</organism>
<dbReference type="EMBL" id="JWSZ01000018">
    <property type="protein sequence ID" value="KIC56430.1"/>
    <property type="molecule type" value="Genomic_DNA"/>
</dbReference>
<dbReference type="PANTHER" id="PTHR48081">
    <property type="entry name" value="AB HYDROLASE SUPERFAMILY PROTEIN C4A8.06C"/>
    <property type="match status" value="1"/>
</dbReference>
<dbReference type="PANTHER" id="PTHR48081:SF8">
    <property type="entry name" value="ALPHA_BETA HYDROLASE FOLD-3 DOMAIN-CONTAINING PROTEIN-RELATED"/>
    <property type="match status" value="1"/>
</dbReference>
<dbReference type="GO" id="GO:0016787">
    <property type="term" value="F:hydrolase activity"/>
    <property type="evidence" value="ECO:0007669"/>
    <property type="project" value="UniProtKB-KW"/>
</dbReference>
<evidence type="ECO:0000259" key="2">
    <source>
        <dbReference type="Pfam" id="PF07859"/>
    </source>
</evidence>
<name>A0A0B4CWG6_9MICO</name>
<dbReference type="Pfam" id="PF07859">
    <property type="entry name" value="Abhydrolase_3"/>
    <property type="match status" value="1"/>
</dbReference>
<protein>
    <submittedName>
        <fullName evidence="3">Esterase</fullName>
    </submittedName>
</protein>
<evidence type="ECO:0000256" key="1">
    <source>
        <dbReference type="ARBA" id="ARBA00022801"/>
    </source>
</evidence>
<evidence type="ECO:0000313" key="4">
    <source>
        <dbReference type="Proteomes" id="UP000031202"/>
    </source>
</evidence>
<proteinExistence type="predicted"/>